<accession>A0A1D3DS59</accession>
<evidence type="ECO:0000256" key="1">
    <source>
        <dbReference type="SAM" id="MobiDB-lite"/>
    </source>
</evidence>
<dbReference type="eggNOG" id="COG0323">
    <property type="taxonomic scope" value="Bacteria"/>
</dbReference>
<proteinExistence type="predicted"/>
<organism evidence="3 4">
    <name type="scientific">Streptomyces thermolilacinus SPC6</name>
    <dbReference type="NCBI Taxonomy" id="1306406"/>
    <lineage>
        <taxon>Bacteria</taxon>
        <taxon>Bacillati</taxon>
        <taxon>Actinomycetota</taxon>
        <taxon>Actinomycetes</taxon>
        <taxon>Kitasatosporales</taxon>
        <taxon>Streptomycetaceae</taxon>
        <taxon>Streptomyces</taxon>
    </lineage>
</organism>
<dbReference type="InterPro" id="IPR036890">
    <property type="entry name" value="HATPase_C_sf"/>
</dbReference>
<reference evidence="3 4" key="1">
    <citation type="journal article" date="2013" name="Genome Announc.">
        <title>Genome Sequence of Streptomyces violaceusniger Strain SPC6, a Halotolerant Streptomycete That Exhibits Rapid Growth and Development.</title>
        <authorList>
            <person name="Chen X."/>
            <person name="Zhang B."/>
            <person name="Zhang W."/>
            <person name="Wu X."/>
            <person name="Zhang M."/>
            <person name="Chen T."/>
            <person name="Liu G."/>
            <person name="Dyson P."/>
        </authorList>
    </citation>
    <scope>NUCLEOTIDE SEQUENCE [LARGE SCALE GENOMIC DNA]</scope>
    <source>
        <strain evidence="3 4">SPC6</strain>
    </source>
</reference>
<comment type="caution">
    <text evidence="3">The sequence shown here is derived from an EMBL/GenBank/DDBJ whole genome shotgun (WGS) entry which is preliminary data.</text>
</comment>
<keyword evidence="4" id="KW-1185">Reference proteome</keyword>
<feature type="domain" description="Histidine kinase/HSP90-like ATPase" evidence="2">
    <location>
        <begin position="21"/>
        <end position="142"/>
    </location>
</feature>
<dbReference type="Gene3D" id="3.30.565.10">
    <property type="entry name" value="Histidine kinase-like ATPase, C-terminal domain"/>
    <property type="match status" value="1"/>
</dbReference>
<dbReference type="Pfam" id="PF13589">
    <property type="entry name" value="HATPase_c_3"/>
    <property type="match status" value="1"/>
</dbReference>
<gene>
    <name evidence="3" type="ORF">J116_012295</name>
</gene>
<dbReference type="InterPro" id="IPR003594">
    <property type="entry name" value="HATPase_dom"/>
</dbReference>
<evidence type="ECO:0000313" key="3">
    <source>
        <dbReference type="EMBL" id="OEJ95154.1"/>
    </source>
</evidence>
<dbReference type="SMART" id="SM00387">
    <property type="entry name" value="HATPase_c"/>
    <property type="match status" value="1"/>
</dbReference>
<dbReference type="AlphaFoldDB" id="A0A1D3DS59"/>
<dbReference type="STRING" id="1306406.J116_012295"/>
<evidence type="ECO:0000313" key="4">
    <source>
        <dbReference type="Proteomes" id="UP000095329"/>
    </source>
</evidence>
<feature type="region of interest" description="Disordered" evidence="1">
    <location>
        <begin position="451"/>
        <end position="505"/>
    </location>
</feature>
<dbReference type="Proteomes" id="UP000095329">
    <property type="component" value="Unassembled WGS sequence"/>
</dbReference>
<dbReference type="SUPFAM" id="SSF55874">
    <property type="entry name" value="ATPase domain of HSP90 chaperone/DNA topoisomerase II/histidine kinase"/>
    <property type="match status" value="1"/>
</dbReference>
<evidence type="ECO:0000259" key="2">
    <source>
        <dbReference type="SMART" id="SM00387"/>
    </source>
</evidence>
<sequence>MSEGQYINVMPHPRILGVLGDIEFAAWQCLAELVDNAFDVFQSSPETGGERPTVSISLPTAQDSRSTAEVTVQDNGRGMSLDEVRNAISAGWSGNGRHGALGLFGMGFNIATARLGRKTVVRTGRSCDSYWTEVTLDLPQIEASAAYQAPYRQVPKANPVEHGTVITISDLKGEQFEALRRPNALKVIREKLGDVYSYLLTERGFRLTINGKKLPPRKPCVWDEKRTVTRRGVEISAVQRIDVPLSDKKACMACGYWNPLDVDRCRECDQDRLEVRSRRIWGWLGIQRYVHRTDYGIDFLRNGRKILLKDKRVFYWTDEDGLGEPELEYPIDSKAATGRIVGEIHCDHVTPNYQKTAFEFETAEWHQVLRAIRGESPLRPEIAKRRQLPENDSPLALLYSGFRRQDPGLNYLVPGNGKEAIHEKTVQWAKLFRDDHPDYQSDDIWYEAAYSHDHPHQNDPGSDSDSDTDELLPGLGPVTPGEEDDDQEVPGAEDVPSADDPAPTETFEQRLQRYRDNADQFPDLAGEYLIPEMGRIELRVWAVRDQRLTNAKDQETPAFAIMLRSPRLEVFVDSDHPLYREHGADMRDIALLEAAEYMRVRQNDNSTPLSQLLLLFKERSSSPLLTPTAMADEAERLLERIRTLMAPVIAETPAVHWLQLRADEREAAEERFALESEPGLDWTEAVNNGDFIRFAPASAVLRVISESPALFMDGKVFRRSYAALSASDARDLIVERLMNPLSDLALLAQHRPKVTPEELGRIRVSCRLIARDLADDS</sequence>
<name>A0A1D3DS59_9ACTN</name>
<protein>
    <recommendedName>
        <fullName evidence="2">Histidine kinase/HSP90-like ATPase domain-containing protein</fullName>
    </recommendedName>
</protein>
<dbReference type="RefSeq" id="WP_023587370.1">
    <property type="nucleotide sequence ID" value="NZ_ASHX02000001.1"/>
</dbReference>
<dbReference type="OrthoDB" id="7784447at2"/>
<dbReference type="EMBL" id="ASHX02000001">
    <property type="protein sequence ID" value="OEJ95154.1"/>
    <property type="molecule type" value="Genomic_DNA"/>
</dbReference>